<dbReference type="GO" id="GO:0051480">
    <property type="term" value="P:regulation of cytosolic calcium ion concentration"/>
    <property type="evidence" value="ECO:0007669"/>
    <property type="project" value="TreeGrafter"/>
</dbReference>
<feature type="transmembrane region" description="Helical" evidence="8">
    <location>
        <begin position="506"/>
        <end position="527"/>
    </location>
</feature>
<feature type="transmembrane region" description="Helical" evidence="8">
    <location>
        <begin position="547"/>
        <end position="565"/>
    </location>
</feature>
<feature type="transmembrane region" description="Helical" evidence="8">
    <location>
        <begin position="572"/>
        <end position="593"/>
    </location>
</feature>
<dbReference type="Pfam" id="PF12796">
    <property type="entry name" value="Ank_2"/>
    <property type="match status" value="1"/>
</dbReference>
<evidence type="ECO:0000256" key="2">
    <source>
        <dbReference type="ARBA" id="ARBA00022448"/>
    </source>
</evidence>
<dbReference type="GO" id="GO:0034703">
    <property type="term" value="C:cation channel complex"/>
    <property type="evidence" value="ECO:0007669"/>
    <property type="project" value="TreeGrafter"/>
</dbReference>
<evidence type="ECO:0000256" key="6">
    <source>
        <dbReference type="ARBA" id="ARBA00023136"/>
    </source>
</evidence>
<name>A0AB34IEA4_PRYPA</name>
<feature type="domain" description="Ion transport" evidence="9">
    <location>
        <begin position="499"/>
        <end position="684"/>
    </location>
</feature>
<evidence type="ECO:0000256" key="8">
    <source>
        <dbReference type="SAM" id="Phobius"/>
    </source>
</evidence>
<comment type="subcellular location">
    <subcellularLocation>
        <location evidence="1">Membrane</location>
        <topology evidence="1">Multi-pass membrane protein</topology>
    </subcellularLocation>
</comment>
<sequence>MPPLLNPRPPLTSITRHEFLALVRHGNLSALRELLATADPRTRRHLLTAQDETGNTALLIAVRYEYPNVTSLLLQLRETDPLHTNARGETALSLAARSKRPYIIASVIKKLIAVDRLEQGEFVSFAMLPSILGKTGRGGHVVREAFARNTLLDLYANLGVDELCLCVVRFFKRLPALCLLDCVELAAAVQLHSRSVRGYDSYRSDELQSLSARLQLAAAGCLVSLGQLKDGLGRFEVEQLLLTPRGEAAITLAIRHSCKHFLSQPPVQAFLTSEWRGPLLNAVIEGADGDFARLAAGFLVWILAALVNLFLLPFIAAVPPLGEALVNRLKRDAALQLAANVDSRADGAIAVATPGSTTPIGTPISTPSPSLDLLLSLPSIARPPSPPPSPPKSGASPTSSAVVPRLPFLFGAASATPSVIASAPLLHYYVLRNPALKFALRLASDISLALLATFHEGEPSAFIFFVWPVGGLVSEYKQLIAADGSLRNELLSWVRSDTPSSYRADLFNTVDMLCLHLLLFSYIAYYSAPSAYLPLRSLAVLALHVRLLRIIYLSPSLGALVLIMVRMSLDLYQVFVLLLFVAISLVSAMYVVADSFDPDSTPVCGDFKVMQGSWTNWLSLFFLALNAVVDGRAQDSLLMCVLYEGHSHNVFLWGFTYMFFIFVVVLCLNMLIAMFSRSFDMMYDSMSIHLQTHFARAVVAWCASSPEPPPLNLLHLPYTALSLLAKLRPRKTPRFEMRRGLRQERSSRVRRNSYDAFSGMNLHAVHQLVGSETPPAEKQHDYAGTTVTIPSLGPRNSWEIWKAKLTEEELAQEVGNFVASRVDTLVQEERWRNKIMRRLGDKFDHIEGRLDRVDETLSRLSVACEAIQKSIGPSRQSSKSEAFSI</sequence>
<dbReference type="EMBL" id="JBGBPQ010000028">
    <property type="protein sequence ID" value="KAL1496837.1"/>
    <property type="molecule type" value="Genomic_DNA"/>
</dbReference>
<comment type="caution">
    <text evidence="10">The sequence shown here is derived from an EMBL/GenBank/DDBJ whole genome shotgun (WGS) entry which is preliminary data.</text>
</comment>
<dbReference type="Pfam" id="PF00520">
    <property type="entry name" value="Ion_trans"/>
    <property type="match status" value="1"/>
</dbReference>
<evidence type="ECO:0000313" key="11">
    <source>
        <dbReference type="Proteomes" id="UP001515480"/>
    </source>
</evidence>
<dbReference type="InterPro" id="IPR005821">
    <property type="entry name" value="Ion_trans_dom"/>
</dbReference>
<dbReference type="InterPro" id="IPR002153">
    <property type="entry name" value="TRPC_channel"/>
</dbReference>
<protein>
    <recommendedName>
        <fullName evidence="9">Ion transport domain-containing protein</fullName>
    </recommendedName>
</protein>
<dbReference type="Proteomes" id="UP001515480">
    <property type="component" value="Unassembled WGS sequence"/>
</dbReference>
<dbReference type="PANTHER" id="PTHR10117">
    <property type="entry name" value="TRANSIENT RECEPTOR POTENTIAL CHANNEL"/>
    <property type="match status" value="1"/>
</dbReference>
<keyword evidence="3 8" id="KW-0812">Transmembrane</keyword>
<feature type="transmembrane region" description="Helical" evidence="8">
    <location>
        <begin position="613"/>
        <end position="629"/>
    </location>
</feature>
<keyword evidence="6 8" id="KW-0472">Membrane</keyword>
<feature type="transmembrane region" description="Helical" evidence="8">
    <location>
        <begin position="650"/>
        <end position="675"/>
    </location>
</feature>
<dbReference type="PANTHER" id="PTHR10117:SF54">
    <property type="entry name" value="TRANSIENT RECEPTOR POTENTIAL-GAMMA PROTEIN"/>
    <property type="match status" value="1"/>
</dbReference>
<dbReference type="GO" id="GO:0015279">
    <property type="term" value="F:store-operated calcium channel activity"/>
    <property type="evidence" value="ECO:0007669"/>
    <property type="project" value="TreeGrafter"/>
</dbReference>
<evidence type="ECO:0000259" key="9">
    <source>
        <dbReference type="Pfam" id="PF00520"/>
    </source>
</evidence>
<evidence type="ECO:0000256" key="4">
    <source>
        <dbReference type="ARBA" id="ARBA00022989"/>
    </source>
</evidence>
<organism evidence="10 11">
    <name type="scientific">Prymnesium parvum</name>
    <name type="common">Toxic golden alga</name>
    <dbReference type="NCBI Taxonomy" id="97485"/>
    <lineage>
        <taxon>Eukaryota</taxon>
        <taxon>Haptista</taxon>
        <taxon>Haptophyta</taxon>
        <taxon>Prymnesiophyceae</taxon>
        <taxon>Prymnesiales</taxon>
        <taxon>Prymnesiaceae</taxon>
        <taxon>Prymnesium</taxon>
    </lineage>
</organism>
<gene>
    <name evidence="10" type="ORF">AB1Y20_014423</name>
</gene>
<keyword evidence="2" id="KW-0813">Transport</keyword>
<keyword evidence="4 8" id="KW-1133">Transmembrane helix</keyword>
<evidence type="ECO:0000313" key="10">
    <source>
        <dbReference type="EMBL" id="KAL1496837.1"/>
    </source>
</evidence>
<evidence type="ECO:0000256" key="3">
    <source>
        <dbReference type="ARBA" id="ARBA00022692"/>
    </source>
</evidence>
<dbReference type="InterPro" id="IPR036770">
    <property type="entry name" value="Ankyrin_rpt-contain_sf"/>
</dbReference>
<evidence type="ECO:0000256" key="5">
    <source>
        <dbReference type="ARBA" id="ARBA00023065"/>
    </source>
</evidence>
<dbReference type="Gene3D" id="1.25.40.20">
    <property type="entry name" value="Ankyrin repeat-containing domain"/>
    <property type="match status" value="1"/>
</dbReference>
<keyword evidence="11" id="KW-1185">Reference proteome</keyword>
<dbReference type="GO" id="GO:0005886">
    <property type="term" value="C:plasma membrane"/>
    <property type="evidence" value="ECO:0007669"/>
    <property type="project" value="TreeGrafter"/>
</dbReference>
<feature type="transmembrane region" description="Helical" evidence="8">
    <location>
        <begin position="298"/>
        <end position="318"/>
    </location>
</feature>
<keyword evidence="5" id="KW-0406">Ion transport</keyword>
<dbReference type="InterPro" id="IPR002110">
    <property type="entry name" value="Ankyrin_rpt"/>
</dbReference>
<reference evidence="10 11" key="1">
    <citation type="journal article" date="2024" name="Science">
        <title>Giant polyketide synthase enzymes in the biosynthesis of giant marine polyether toxins.</title>
        <authorList>
            <person name="Fallon T.R."/>
            <person name="Shende V.V."/>
            <person name="Wierzbicki I.H."/>
            <person name="Pendleton A.L."/>
            <person name="Watervoot N.F."/>
            <person name="Auber R.P."/>
            <person name="Gonzalez D.J."/>
            <person name="Wisecaver J.H."/>
            <person name="Moore B.S."/>
        </authorList>
    </citation>
    <scope>NUCLEOTIDE SEQUENCE [LARGE SCALE GENOMIC DNA]</scope>
    <source>
        <strain evidence="10 11">12B1</strain>
    </source>
</reference>
<proteinExistence type="predicted"/>
<dbReference type="SUPFAM" id="SSF48403">
    <property type="entry name" value="Ankyrin repeat"/>
    <property type="match status" value="1"/>
</dbReference>
<evidence type="ECO:0000256" key="1">
    <source>
        <dbReference type="ARBA" id="ARBA00004141"/>
    </source>
</evidence>
<dbReference type="AlphaFoldDB" id="A0AB34IEA4"/>
<keyword evidence="7" id="KW-0407">Ion channel</keyword>
<dbReference type="GO" id="GO:0070679">
    <property type="term" value="F:inositol 1,4,5 trisphosphate binding"/>
    <property type="evidence" value="ECO:0007669"/>
    <property type="project" value="TreeGrafter"/>
</dbReference>
<accession>A0AB34IEA4</accession>
<evidence type="ECO:0000256" key="7">
    <source>
        <dbReference type="ARBA" id="ARBA00023303"/>
    </source>
</evidence>